<dbReference type="Gene3D" id="3.30.70.20">
    <property type="match status" value="1"/>
</dbReference>
<proteinExistence type="predicted"/>
<sequence length="89" mass="9396">MAFLTATTKGGASWTPAFIEEIDHEKCIGCGRCFKACARKVLGPEDLVDEESDSIRMVMSVVNGDNCSGCAACASTCPKGCFTLKPLEA</sequence>
<dbReference type="InterPro" id="IPR014283">
    <property type="entry name" value="FdIII_4_nif"/>
</dbReference>
<accession>A0A1X0Y113</accession>
<keyword evidence="10" id="KW-0535">Nitrogen fixation</keyword>
<dbReference type="STRING" id="1969733.B5V00_11685"/>
<dbReference type="PANTHER" id="PTHR43687">
    <property type="entry name" value="ADENYLYLSULFATE REDUCTASE, BETA SUBUNIT"/>
    <property type="match status" value="1"/>
</dbReference>
<dbReference type="RefSeq" id="WP_085010981.1">
    <property type="nucleotide sequence ID" value="NZ_NAAD01000014.1"/>
</dbReference>
<evidence type="ECO:0000256" key="11">
    <source>
        <dbReference type="ARBA" id="ARBA00030616"/>
    </source>
</evidence>
<keyword evidence="8" id="KW-0408">Iron</keyword>
<dbReference type="PROSITE" id="PS51379">
    <property type="entry name" value="4FE4S_FER_2"/>
    <property type="match status" value="2"/>
</dbReference>
<dbReference type="PROSITE" id="PS00198">
    <property type="entry name" value="4FE4S_FER_1"/>
    <property type="match status" value="1"/>
</dbReference>
<dbReference type="AlphaFoldDB" id="A0A1X0Y113"/>
<dbReference type="NCBIfam" id="TIGR02936">
    <property type="entry name" value="fdxN_nitrog"/>
    <property type="match status" value="1"/>
</dbReference>
<keyword evidence="9" id="KW-0411">Iron-sulfur</keyword>
<evidence type="ECO:0000259" key="12">
    <source>
        <dbReference type="PROSITE" id="PS51379"/>
    </source>
</evidence>
<evidence type="ECO:0000256" key="4">
    <source>
        <dbReference type="ARBA" id="ARBA00022485"/>
    </source>
</evidence>
<evidence type="ECO:0000256" key="2">
    <source>
        <dbReference type="ARBA" id="ARBA00003532"/>
    </source>
</evidence>
<comment type="cofactor">
    <cofactor evidence="1">
        <name>[4Fe-4S] cluster</name>
        <dbReference type="ChEBI" id="CHEBI:49883"/>
    </cofactor>
</comment>
<feature type="domain" description="4Fe-4S ferredoxin-type" evidence="12">
    <location>
        <begin position="18"/>
        <end position="47"/>
    </location>
</feature>
<dbReference type="OrthoDB" id="9807879at2"/>
<evidence type="ECO:0000256" key="9">
    <source>
        <dbReference type="ARBA" id="ARBA00023014"/>
    </source>
</evidence>
<dbReference type="Pfam" id="PF14697">
    <property type="entry name" value="Fer4_21"/>
    <property type="match status" value="1"/>
</dbReference>
<dbReference type="GO" id="GO:0046872">
    <property type="term" value="F:metal ion binding"/>
    <property type="evidence" value="ECO:0007669"/>
    <property type="project" value="UniProtKB-KW"/>
</dbReference>
<evidence type="ECO:0000256" key="7">
    <source>
        <dbReference type="ARBA" id="ARBA00022982"/>
    </source>
</evidence>
<dbReference type="EMBL" id="NAAD01000014">
    <property type="protein sequence ID" value="ORJ58752.1"/>
    <property type="molecule type" value="Genomic_DNA"/>
</dbReference>
<keyword evidence="3" id="KW-0813">Transport</keyword>
<evidence type="ECO:0000256" key="1">
    <source>
        <dbReference type="ARBA" id="ARBA00001966"/>
    </source>
</evidence>
<comment type="caution">
    <text evidence="13">The sequence shown here is derived from an EMBL/GenBank/DDBJ whole genome shotgun (WGS) entry which is preliminary data.</text>
</comment>
<keyword evidence="5" id="KW-0479">Metal-binding</keyword>
<dbReference type="InterPro" id="IPR017896">
    <property type="entry name" value="4Fe4S_Fe-S-bd"/>
</dbReference>
<dbReference type="GO" id="GO:0051539">
    <property type="term" value="F:4 iron, 4 sulfur cluster binding"/>
    <property type="evidence" value="ECO:0007669"/>
    <property type="project" value="UniProtKB-KW"/>
</dbReference>
<dbReference type="InterPro" id="IPR050572">
    <property type="entry name" value="Fe-S_Ferredoxin"/>
</dbReference>
<evidence type="ECO:0000256" key="6">
    <source>
        <dbReference type="ARBA" id="ARBA00022737"/>
    </source>
</evidence>
<evidence type="ECO:0000256" key="8">
    <source>
        <dbReference type="ARBA" id="ARBA00023004"/>
    </source>
</evidence>
<keyword evidence="4" id="KW-0004">4Fe-4S</keyword>
<evidence type="ECO:0000256" key="5">
    <source>
        <dbReference type="ARBA" id="ARBA00022723"/>
    </source>
</evidence>
<dbReference type="InterPro" id="IPR017900">
    <property type="entry name" value="4Fe4S_Fe_S_CS"/>
</dbReference>
<keyword evidence="14" id="KW-1185">Reference proteome</keyword>
<evidence type="ECO:0000256" key="3">
    <source>
        <dbReference type="ARBA" id="ARBA00022448"/>
    </source>
</evidence>
<keyword evidence="7" id="KW-0249">Electron transport</keyword>
<comment type="function">
    <text evidence="2">Ferredoxins are iron-sulfur proteins that transfer electrons in a wide variety of metabolic reactions.</text>
</comment>
<dbReference type="SUPFAM" id="SSF54862">
    <property type="entry name" value="4Fe-4S ferredoxins"/>
    <property type="match status" value="1"/>
</dbReference>
<evidence type="ECO:0000313" key="14">
    <source>
        <dbReference type="Proteomes" id="UP000193136"/>
    </source>
</evidence>
<feature type="domain" description="4Fe-4S ferredoxin-type" evidence="12">
    <location>
        <begin position="58"/>
        <end position="87"/>
    </location>
</feature>
<evidence type="ECO:0000313" key="13">
    <source>
        <dbReference type="EMBL" id="ORJ58752.1"/>
    </source>
</evidence>
<dbReference type="Proteomes" id="UP000193136">
    <property type="component" value="Unassembled WGS sequence"/>
</dbReference>
<name>A0A1X0Y113_9BACT</name>
<dbReference type="PANTHER" id="PTHR43687:SF1">
    <property type="entry name" value="FERREDOXIN III"/>
    <property type="match status" value="1"/>
</dbReference>
<organism evidence="13 14">
    <name type="scientific">Geothermobacter hydrogeniphilus</name>
    <dbReference type="NCBI Taxonomy" id="1969733"/>
    <lineage>
        <taxon>Bacteria</taxon>
        <taxon>Pseudomonadati</taxon>
        <taxon>Thermodesulfobacteriota</taxon>
        <taxon>Desulfuromonadia</taxon>
        <taxon>Desulfuromonadales</taxon>
        <taxon>Geothermobacteraceae</taxon>
        <taxon>Geothermobacter</taxon>
    </lineage>
</organism>
<keyword evidence="6" id="KW-0677">Repeat</keyword>
<reference evidence="13 14" key="1">
    <citation type="submission" date="2017-03" db="EMBL/GenBank/DDBJ databases">
        <title>Genome sequence of Geothermobacter sp. EPR-M, Deep-Sea Iron Reducer.</title>
        <authorList>
            <person name="Tully B."/>
            <person name="Savalia P."/>
            <person name="Abuyen K."/>
            <person name="Baughan C."/>
            <person name="Romero E."/>
            <person name="Ronkowski C."/>
            <person name="Torres B."/>
            <person name="Tremblay J."/>
            <person name="Trujillo A."/>
            <person name="Tyler M."/>
            <person name="Perez-Rodriguez I."/>
            <person name="Amend J."/>
        </authorList>
    </citation>
    <scope>NUCLEOTIDE SEQUENCE [LARGE SCALE GENOMIC DNA]</scope>
    <source>
        <strain evidence="13 14">EPR-M</strain>
    </source>
</reference>
<evidence type="ECO:0000256" key="10">
    <source>
        <dbReference type="ARBA" id="ARBA00023231"/>
    </source>
</evidence>
<protein>
    <recommendedName>
        <fullName evidence="11">Ferredoxin III</fullName>
    </recommendedName>
</protein>
<gene>
    <name evidence="13" type="ORF">B5V00_11685</name>
</gene>